<sequence length="172" mass="19392">MITIRVGSGGWTSTLHKERLLDYSTKVSSTIFPSTPLHLDPLKPLLYQSINNTITVNKIAARVIVTDGKIDVPTGIPQISPVRPHHRTDPEILYHERWTVEDICTIRQDDIIETVPTRLETAYLDLSPSATCSNISEDGLTLSTPMYRRNLDIYRTMCTYVSVPDPLARCKL</sequence>
<dbReference type="AlphaFoldDB" id="F4X5X7"/>
<reference evidence="1" key="1">
    <citation type="submission" date="2011-02" db="EMBL/GenBank/DDBJ databases">
        <title>The genome of the leaf-cutting ant Acromyrmex echinatior suggests key adaptations to social evolution and fungus farming.</title>
        <authorList>
            <person name="Nygaard S."/>
            <person name="Zhang G."/>
        </authorList>
    </citation>
    <scope>NUCLEOTIDE SEQUENCE</scope>
</reference>
<name>F4X5X7_ACREC</name>
<keyword evidence="2" id="KW-1185">Reference proteome</keyword>
<protein>
    <submittedName>
        <fullName evidence="1">Uncharacterized protein</fullName>
    </submittedName>
</protein>
<organism evidence="2">
    <name type="scientific">Acromyrmex echinatior</name>
    <name type="common">Panamanian leafcutter ant</name>
    <name type="synonym">Acromyrmex octospinosus echinatior</name>
    <dbReference type="NCBI Taxonomy" id="103372"/>
    <lineage>
        <taxon>Eukaryota</taxon>
        <taxon>Metazoa</taxon>
        <taxon>Ecdysozoa</taxon>
        <taxon>Arthropoda</taxon>
        <taxon>Hexapoda</taxon>
        <taxon>Insecta</taxon>
        <taxon>Pterygota</taxon>
        <taxon>Neoptera</taxon>
        <taxon>Endopterygota</taxon>
        <taxon>Hymenoptera</taxon>
        <taxon>Apocrita</taxon>
        <taxon>Aculeata</taxon>
        <taxon>Formicoidea</taxon>
        <taxon>Formicidae</taxon>
        <taxon>Myrmicinae</taxon>
        <taxon>Acromyrmex</taxon>
    </lineage>
</organism>
<dbReference type="Proteomes" id="UP000007755">
    <property type="component" value="Unassembled WGS sequence"/>
</dbReference>
<dbReference type="InParanoid" id="F4X5X7"/>
<proteinExistence type="predicted"/>
<dbReference type="EMBL" id="GL888746">
    <property type="protein sequence ID" value="EGI58148.1"/>
    <property type="molecule type" value="Genomic_DNA"/>
</dbReference>
<gene>
    <name evidence="1" type="ORF">G5I_13770</name>
</gene>
<evidence type="ECO:0000313" key="2">
    <source>
        <dbReference type="Proteomes" id="UP000007755"/>
    </source>
</evidence>
<accession>F4X5X7</accession>
<evidence type="ECO:0000313" key="1">
    <source>
        <dbReference type="EMBL" id="EGI58148.1"/>
    </source>
</evidence>